<dbReference type="InterPro" id="IPR050259">
    <property type="entry name" value="SDR"/>
</dbReference>
<reference evidence="3 4" key="1">
    <citation type="submission" date="2015-09" db="EMBL/GenBank/DDBJ databases">
        <authorList>
            <consortium name="Swine Surveillance"/>
        </authorList>
    </citation>
    <scope>NUCLEOTIDE SEQUENCE [LARGE SCALE GENOMIC DNA]</scope>
    <source>
        <strain evidence="3 4">CECT 7688</strain>
    </source>
</reference>
<feature type="domain" description="Ketoreductase" evidence="2">
    <location>
        <begin position="13"/>
        <end position="191"/>
    </location>
</feature>
<dbReference type="FunFam" id="3.40.50.720:FF:000084">
    <property type="entry name" value="Short-chain dehydrogenase reductase"/>
    <property type="match status" value="1"/>
</dbReference>
<dbReference type="Gene3D" id="3.40.50.720">
    <property type="entry name" value="NAD(P)-binding Rossmann-like Domain"/>
    <property type="match status" value="1"/>
</dbReference>
<dbReference type="Pfam" id="PF13561">
    <property type="entry name" value="adh_short_C2"/>
    <property type="match status" value="1"/>
</dbReference>
<evidence type="ECO:0000256" key="1">
    <source>
        <dbReference type="ARBA" id="ARBA00006484"/>
    </source>
</evidence>
<protein>
    <submittedName>
        <fullName evidence="3">3-oxoacyl-[acyl-carrier-protein] reductase FabG</fullName>
        <ecNumber evidence="3">1.1.1.100</ecNumber>
    </submittedName>
</protein>
<dbReference type="PANTHER" id="PTHR42879:SF2">
    <property type="entry name" value="3-OXOACYL-[ACYL-CARRIER-PROTEIN] REDUCTASE FABG"/>
    <property type="match status" value="1"/>
</dbReference>
<name>A0A0P1EKC6_9RHOB</name>
<sequence>MPQPLPCFDLSGQNALITGSTDGLGRAAAELLAQAGAHVWINGRTETHCQDIAKTLTDAGQTAHALPFDVTDHSARAEAFKILAEHGGLDILVNNVGLRDRRALPAFTHADLTRMMDVDLIAPFQLCQMAATQMATKGYGRIVNISSIAGLIAQAGDAAYTAAKAGLNGMTKALAAELGTDGINVNAIAPGFFKTTPNAEAAKDPALARKLENATSLKRWGAPEELAPAILFLASPAASYVTGQIWAVDGGYTSHY</sequence>
<gene>
    <name evidence="3" type="primary">fabG_2</name>
    <name evidence="3" type="ORF">SHM7688_00270</name>
</gene>
<dbReference type="EC" id="1.1.1.100" evidence="3"/>
<dbReference type="Proteomes" id="UP000054823">
    <property type="component" value="Unassembled WGS sequence"/>
</dbReference>
<dbReference type="NCBIfam" id="NF004778">
    <property type="entry name" value="PRK06124.1"/>
    <property type="match status" value="1"/>
</dbReference>
<dbReference type="RefSeq" id="WP_058238229.1">
    <property type="nucleotide sequence ID" value="NZ_CYPW01000004.1"/>
</dbReference>
<dbReference type="InterPro" id="IPR020904">
    <property type="entry name" value="Sc_DH/Rdtase_CS"/>
</dbReference>
<dbReference type="SMART" id="SM00822">
    <property type="entry name" value="PKS_KR"/>
    <property type="match status" value="1"/>
</dbReference>
<proteinExistence type="inferred from homology"/>
<evidence type="ECO:0000259" key="2">
    <source>
        <dbReference type="SMART" id="SM00822"/>
    </source>
</evidence>
<evidence type="ECO:0000313" key="3">
    <source>
        <dbReference type="EMBL" id="CUH50840.1"/>
    </source>
</evidence>
<dbReference type="PRINTS" id="PR00080">
    <property type="entry name" value="SDRFAMILY"/>
</dbReference>
<dbReference type="CDD" id="cd05233">
    <property type="entry name" value="SDR_c"/>
    <property type="match status" value="1"/>
</dbReference>
<dbReference type="PROSITE" id="PS00061">
    <property type="entry name" value="ADH_SHORT"/>
    <property type="match status" value="1"/>
</dbReference>
<dbReference type="PRINTS" id="PR00081">
    <property type="entry name" value="GDHRDH"/>
</dbReference>
<keyword evidence="3" id="KW-0560">Oxidoreductase</keyword>
<accession>A0A0P1EKC6</accession>
<dbReference type="EMBL" id="CYPW01000004">
    <property type="protein sequence ID" value="CUH50840.1"/>
    <property type="molecule type" value="Genomic_DNA"/>
</dbReference>
<dbReference type="STRING" id="321267.SHM7688_00270"/>
<comment type="similarity">
    <text evidence="1">Belongs to the short-chain dehydrogenases/reductases (SDR) family.</text>
</comment>
<dbReference type="AlphaFoldDB" id="A0A0P1EKC6"/>
<dbReference type="SUPFAM" id="SSF51735">
    <property type="entry name" value="NAD(P)-binding Rossmann-fold domains"/>
    <property type="match status" value="1"/>
</dbReference>
<dbReference type="GO" id="GO:0004316">
    <property type="term" value="F:3-oxoacyl-[acyl-carrier-protein] reductase (NADPH) activity"/>
    <property type="evidence" value="ECO:0007669"/>
    <property type="project" value="UniProtKB-EC"/>
</dbReference>
<dbReference type="GO" id="GO:0032787">
    <property type="term" value="P:monocarboxylic acid metabolic process"/>
    <property type="evidence" value="ECO:0007669"/>
    <property type="project" value="UniProtKB-ARBA"/>
</dbReference>
<evidence type="ECO:0000313" key="4">
    <source>
        <dbReference type="Proteomes" id="UP000054823"/>
    </source>
</evidence>
<dbReference type="InterPro" id="IPR036291">
    <property type="entry name" value="NAD(P)-bd_dom_sf"/>
</dbReference>
<dbReference type="OrthoDB" id="9796652at2"/>
<keyword evidence="4" id="KW-1185">Reference proteome</keyword>
<dbReference type="InterPro" id="IPR057326">
    <property type="entry name" value="KR_dom"/>
</dbReference>
<organism evidence="3 4">
    <name type="scientific">Shimia marina</name>
    <dbReference type="NCBI Taxonomy" id="321267"/>
    <lineage>
        <taxon>Bacteria</taxon>
        <taxon>Pseudomonadati</taxon>
        <taxon>Pseudomonadota</taxon>
        <taxon>Alphaproteobacteria</taxon>
        <taxon>Rhodobacterales</taxon>
        <taxon>Roseobacteraceae</taxon>
    </lineage>
</organism>
<dbReference type="InterPro" id="IPR002347">
    <property type="entry name" value="SDR_fam"/>
</dbReference>
<dbReference type="PANTHER" id="PTHR42879">
    <property type="entry name" value="3-OXOACYL-(ACYL-CARRIER-PROTEIN) REDUCTASE"/>
    <property type="match status" value="1"/>
</dbReference>